<name>A0A931E126_9BACT</name>
<evidence type="ECO:0000313" key="4">
    <source>
        <dbReference type="Proteomes" id="UP000628448"/>
    </source>
</evidence>
<keyword evidence="4" id="KW-1185">Reference proteome</keyword>
<feature type="coiled-coil region" evidence="1">
    <location>
        <begin position="37"/>
        <end position="71"/>
    </location>
</feature>
<dbReference type="Proteomes" id="UP000628448">
    <property type="component" value="Unassembled WGS sequence"/>
</dbReference>
<protein>
    <submittedName>
        <fullName evidence="3">Uncharacterized protein</fullName>
    </submittedName>
</protein>
<dbReference type="RefSeq" id="WP_196989192.1">
    <property type="nucleotide sequence ID" value="NZ_JADWYR010000001.1"/>
</dbReference>
<keyword evidence="1" id="KW-0175">Coiled coil</keyword>
<accession>A0A931E126</accession>
<keyword evidence="2" id="KW-0732">Signal</keyword>
<sequence length="95" mass="10739">MRKIYLLMIASSFSVMSFAQPDTDLNTGNDTSSKQLTVVQQDRIAKLEKQVEELKASHEELHKQLAELKSRVPVVKKKKLVASRVGSKQGVWVEE</sequence>
<gene>
    <name evidence="3" type="ORF">I5907_02705</name>
</gene>
<dbReference type="EMBL" id="JADWYR010000001">
    <property type="protein sequence ID" value="MBG9375123.1"/>
    <property type="molecule type" value="Genomic_DNA"/>
</dbReference>
<evidence type="ECO:0000256" key="2">
    <source>
        <dbReference type="SAM" id="SignalP"/>
    </source>
</evidence>
<reference evidence="3" key="1">
    <citation type="submission" date="2020-11" db="EMBL/GenBank/DDBJ databases">
        <title>Bacterial whole genome sequence for Panacibacter sp. DH6.</title>
        <authorList>
            <person name="Le V."/>
            <person name="Ko S."/>
            <person name="Ahn C.-Y."/>
            <person name="Oh H.-M."/>
        </authorList>
    </citation>
    <scope>NUCLEOTIDE SEQUENCE</scope>
    <source>
        <strain evidence="3">DH6</strain>
    </source>
</reference>
<dbReference type="AlphaFoldDB" id="A0A931E126"/>
<feature type="signal peptide" evidence="2">
    <location>
        <begin position="1"/>
        <end position="19"/>
    </location>
</feature>
<comment type="caution">
    <text evidence="3">The sequence shown here is derived from an EMBL/GenBank/DDBJ whole genome shotgun (WGS) entry which is preliminary data.</text>
</comment>
<evidence type="ECO:0000313" key="3">
    <source>
        <dbReference type="EMBL" id="MBG9375123.1"/>
    </source>
</evidence>
<proteinExistence type="predicted"/>
<feature type="chain" id="PRO_5037783561" evidence="2">
    <location>
        <begin position="20"/>
        <end position="95"/>
    </location>
</feature>
<evidence type="ECO:0000256" key="1">
    <source>
        <dbReference type="SAM" id="Coils"/>
    </source>
</evidence>
<organism evidence="3 4">
    <name type="scientific">Panacibacter microcysteis</name>
    <dbReference type="NCBI Taxonomy" id="2793269"/>
    <lineage>
        <taxon>Bacteria</taxon>
        <taxon>Pseudomonadati</taxon>
        <taxon>Bacteroidota</taxon>
        <taxon>Chitinophagia</taxon>
        <taxon>Chitinophagales</taxon>
        <taxon>Chitinophagaceae</taxon>
        <taxon>Panacibacter</taxon>
    </lineage>
</organism>